<dbReference type="Proteomes" id="UP000053201">
    <property type="component" value="Unassembled WGS sequence"/>
</dbReference>
<dbReference type="VEuPathDB" id="FungiDB:SPPG_09020"/>
<accession>A0A0L0HR70</accession>
<proteinExistence type="predicted"/>
<feature type="region of interest" description="Disordered" evidence="1">
    <location>
        <begin position="437"/>
        <end position="472"/>
    </location>
</feature>
<keyword evidence="3" id="KW-1185">Reference proteome</keyword>
<evidence type="ECO:0000256" key="1">
    <source>
        <dbReference type="SAM" id="MobiDB-lite"/>
    </source>
</evidence>
<dbReference type="EMBL" id="KQ257452">
    <property type="protein sequence ID" value="KND03369.1"/>
    <property type="molecule type" value="Genomic_DNA"/>
</dbReference>
<feature type="compositionally biased region" description="Basic and acidic residues" evidence="1">
    <location>
        <begin position="437"/>
        <end position="466"/>
    </location>
</feature>
<dbReference type="RefSeq" id="XP_016611408.1">
    <property type="nucleotide sequence ID" value="XM_016757173.1"/>
</dbReference>
<name>A0A0L0HR70_SPIPD</name>
<dbReference type="AlphaFoldDB" id="A0A0L0HR70"/>
<gene>
    <name evidence="2" type="ORF">SPPG_09020</name>
</gene>
<dbReference type="GeneID" id="27692145"/>
<organism evidence="2 3">
    <name type="scientific">Spizellomyces punctatus (strain DAOM BR117)</name>
    <dbReference type="NCBI Taxonomy" id="645134"/>
    <lineage>
        <taxon>Eukaryota</taxon>
        <taxon>Fungi</taxon>
        <taxon>Fungi incertae sedis</taxon>
        <taxon>Chytridiomycota</taxon>
        <taxon>Chytridiomycota incertae sedis</taxon>
        <taxon>Chytridiomycetes</taxon>
        <taxon>Spizellomycetales</taxon>
        <taxon>Spizellomycetaceae</taxon>
        <taxon>Spizellomyces</taxon>
    </lineage>
</organism>
<evidence type="ECO:0000313" key="3">
    <source>
        <dbReference type="Proteomes" id="UP000053201"/>
    </source>
</evidence>
<protein>
    <submittedName>
        <fullName evidence="2">Uncharacterized protein</fullName>
    </submittedName>
</protein>
<sequence length="472" mass="54761">MRKSQKQLSWEKYWCEFTTTFLGQPHIRSHGVLSLITPPTDIPKPHSLTTHAIASIWKNYLQPHLNPHFNAIDKETLAVAEYAKELGLERSFAYDWVEKSSSKLAKRTKKLLKAGYSYDFDKFIDLVLAAPIHLRSFLCGSWVLMGCLFAKDDRKEWMWWELGELSSFGRTRDRVQISAWLDLSAEDVVIVDQSECRAQIIKRMTMQTLVQAMLMGENIFTPNAVQELDVVVQLQGMEQVIPTKEQTTNWKVYISGAIAVHRQQRKALLRDLTSKSPKSIPTWTGRKWLPTNTPVYEIYAIAYRQIASFLYRHPQLIPDSFPNIPSIQQTLKQLTKGLSDDPGSPPWYRVDSPSKRHCICLQRHDGSYDRSKWHHGKEPRESPCCSWCDPFDNVQSEYQQLKNRELRGKLTSGENFLASHEAFWRYEGDGRGLKRREAFEKYRRREAKRGREGKEQRSRDVRDGGSKEAVQP</sequence>
<reference evidence="2 3" key="1">
    <citation type="submission" date="2009-08" db="EMBL/GenBank/DDBJ databases">
        <title>The Genome Sequence of Spizellomyces punctatus strain DAOM BR117.</title>
        <authorList>
            <consortium name="The Broad Institute Genome Sequencing Platform"/>
            <person name="Russ C."/>
            <person name="Cuomo C."/>
            <person name="Shea T."/>
            <person name="Young S.K."/>
            <person name="Zeng Q."/>
            <person name="Koehrsen M."/>
            <person name="Haas B."/>
            <person name="Borodovsky M."/>
            <person name="Guigo R."/>
            <person name="Alvarado L."/>
            <person name="Berlin A."/>
            <person name="Bochicchio J."/>
            <person name="Borenstein D."/>
            <person name="Chapman S."/>
            <person name="Chen Z."/>
            <person name="Engels R."/>
            <person name="Freedman E."/>
            <person name="Gellesch M."/>
            <person name="Goldberg J."/>
            <person name="Griggs A."/>
            <person name="Gujja S."/>
            <person name="Heiman D."/>
            <person name="Hepburn T."/>
            <person name="Howarth C."/>
            <person name="Jen D."/>
            <person name="Larson L."/>
            <person name="Lewis B."/>
            <person name="Mehta T."/>
            <person name="Park D."/>
            <person name="Pearson M."/>
            <person name="Roberts A."/>
            <person name="Saif S."/>
            <person name="Shenoy N."/>
            <person name="Sisk P."/>
            <person name="Stolte C."/>
            <person name="Sykes S."/>
            <person name="Thomson T."/>
            <person name="Walk T."/>
            <person name="White J."/>
            <person name="Yandava C."/>
            <person name="Burger G."/>
            <person name="Gray M.W."/>
            <person name="Holland P.W.H."/>
            <person name="King N."/>
            <person name="Lang F.B.F."/>
            <person name="Roger A.J."/>
            <person name="Ruiz-Trillo I."/>
            <person name="Lander E."/>
            <person name="Nusbaum C."/>
        </authorList>
    </citation>
    <scope>NUCLEOTIDE SEQUENCE [LARGE SCALE GENOMIC DNA]</scope>
    <source>
        <strain evidence="2 3">DAOM BR117</strain>
    </source>
</reference>
<dbReference type="InParanoid" id="A0A0L0HR70"/>
<evidence type="ECO:0000313" key="2">
    <source>
        <dbReference type="EMBL" id="KND03369.1"/>
    </source>
</evidence>